<comment type="similarity">
    <text evidence="8">Belongs to the G-protein coupled receptor 1 family.</text>
</comment>
<dbReference type="PRINTS" id="PR00237">
    <property type="entry name" value="GPCRRHODOPSN"/>
</dbReference>
<evidence type="ECO:0000313" key="12">
    <source>
        <dbReference type="Proteomes" id="UP000001593"/>
    </source>
</evidence>
<sequence length="282" mass="31422">ASISLVVTLLAFGGNLLVCLACSKHQSLRTIPNILVLNLAVTDIVNSCTSLLALTVTLLSGEWLFGATGCYMQAYTAYTCYAATLVTMSATSINRYTMLCAPVRYRKLFTRKKMAIWISVVWIIAFLFGIPPLPWLSWGDYVFDSGYGLCVTDITNSPSLNNMLFSFLAVNIIVIAFCYVNVYKAIRCHRKRVGVSLRVPSLTNSHLRPEDVHTSYTIFIIICLYGFCFLPTFILGIVLFAGYEIPREAKMFSTLSIATGSAANPLVYASRNRRFRRAFCEI</sequence>
<dbReference type="InterPro" id="IPR017452">
    <property type="entry name" value="GPCR_Rhodpsn_7TM"/>
</dbReference>
<keyword evidence="7 8" id="KW-0807">Transducer</keyword>
<feature type="transmembrane region" description="Helical" evidence="9">
    <location>
        <begin position="114"/>
        <end position="133"/>
    </location>
</feature>
<feature type="transmembrane region" description="Helical" evidence="9">
    <location>
        <begin position="6"/>
        <end position="23"/>
    </location>
</feature>
<feature type="transmembrane region" description="Helical" evidence="9">
    <location>
        <begin position="35"/>
        <end position="59"/>
    </location>
</feature>
<feature type="transmembrane region" description="Helical" evidence="9">
    <location>
        <begin position="163"/>
        <end position="182"/>
    </location>
</feature>
<proteinExistence type="inferred from homology"/>
<organism evidence="11 12">
    <name type="scientific">Nematostella vectensis</name>
    <name type="common">Starlet sea anemone</name>
    <dbReference type="NCBI Taxonomy" id="45351"/>
    <lineage>
        <taxon>Eukaryota</taxon>
        <taxon>Metazoa</taxon>
        <taxon>Cnidaria</taxon>
        <taxon>Anthozoa</taxon>
        <taxon>Hexacorallia</taxon>
        <taxon>Actiniaria</taxon>
        <taxon>Edwardsiidae</taxon>
        <taxon>Nematostella</taxon>
    </lineage>
</organism>
<feature type="transmembrane region" description="Helical" evidence="9">
    <location>
        <begin position="71"/>
        <end position="93"/>
    </location>
</feature>
<dbReference type="PANTHER" id="PTHR24240">
    <property type="entry name" value="OPSIN"/>
    <property type="match status" value="1"/>
</dbReference>
<reference evidence="11 12" key="1">
    <citation type="journal article" date="2007" name="Science">
        <title>Sea anemone genome reveals ancestral eumetazoan gene repertoire and genomic organization.</title>
        <authorList>
            <person name="Putnam N.H."/>
            <person name="Srivastava M."/>
            <person name="Hellsten U."/>
            <person name="Dirks B."/>
            <person name="Chapman J."/>
            <person name="Salamov A."/>
            <person name="Terry A."/>
            <person name="Shapiro H."/>
            <person name="Lindquist E."/>
            <person name="Kapitonov V.V."/>
            <person name="Jurka J."/>
            <person name="Genikhovich G."/>
            <person name="Grigoriev I.V."/>
            <person name="Lucas S.M."/>
            <person name="Steele R.E."/>
            <person name="Finnerty J.R."/>
            <person name="Technau U."/>
            <person name="Martindale M.Q."/>
            <person name="Rokhsar D.S."/>
        </authorList>
    </citation>
    <scope>NUCLEOTIDE SEQUENCE [LARGE SCALE GENOMIC DNA]</scope>
    <source>
        <strain evidence="12">CH2 X CH6</strain>
    </source>
</reference>
<evidence type="ECO:0000256" key="1">
    <source>
        <dbReference type="ARBA" id="ARBA00004141"/>
    </source>
</evidence>
<accession>A7T060</accession>
<dbReference type="HOGENOM" id="CLU_009579_3_3_1"/>
<feature type="transmembrane region" description="Helical" evidence="9">
    <location>
        <begin position="216"/>
        <end position="243"/>
    </location>
</feature>
<dbReference type="EMBL" id="DS470004">
    <property type="protein sequence ID" value="EDO30650.1"/>
    <property type="molecule type" value="Genomic_DNA"/>
</dbReference>
<dbReference type="GO" id="GO:0071482">
    <property type="term" value="P:cellular response to light stimulus"/>
    <property type="evidence" value="ECO:0000318"/>
    <property type="project" value="GO_Central"/>
</dbReference>
<evidence type="ECO:0000256" key="7">
    <source>
        <dbReference type="ARBA" id="ARBA00023224"/>
    </source>
</evidence>
<feature type="non-terminal residue" evidence="11">
    <location>
        <position position="282"/>
    </location>
</feature>
<evidence type="ECO:0000256" key="4">
    <source>
        <dbReference type="ARBA" id="ARBA00023040"/>
    </source>
</evidence>
<dbReference type="GO" id="GO:0008020">
    <property type="term" value="F:G protein-coupled photoreceptor activity"/>
    <property type="evidence" value="ECO:0000318"/>
    <property type="project" value="GO_Central"/>
</dbReference>
<protein>
    <recommendedName>
        <fullName evidence="10">G-protein coupled receptors family 1 profile domain-containing protein</fullName>
    </recommendedName>
</protein>
<evidence type="ECO:0000256" key="5">
    <source>
        <dbReference type="ARBA" id="ARBA00023136"/>
    </source>
</evidence>
<dbReference type="AlphaFoldDB" id="A7T060"/>
<dbReference type="InParanoid" id="A7T060"/>
<dbReference type="InterPro" id="IPR000276">
    <property type="entry name" value="GPCR_Rhodpsn"/>
</dbReference>
<dbReference type="Proteomes" id="UP000001593">
    <property type="component" value="Unassembled WGS sequence"/>
</dbReference>
<keyword evidence="6 8" id="KW-0675">Receptor</keyword>
<keyword evidence="5 9" id="KW-0472">Membrane</keyword>
<keyword evidence="4 8" id="KW-0297">G-protein coupled receptor</keyword>
<evidence type="ECO:0000256" key="8">
    <source>
        <dbReference type="RuleBase" id="RU000688"/>
    </source>
</evidence>
<dbReference type="PROSITE" id="PS50262">
    <property type="entry name" value="G_PROTEIN_RECEP_F1_2"/>
    <property type="match status" value="1"/>
</dbReference>
<gene>
    <name evidence="11" type="ORF">NEMVEDRAFT_v1g14699</name>
</gene>
<feature type="non-terminal residue" evidence="11">
    <location>
        <position position="1"/>
    </location>
</feature>
<evidence type="ECO:0000313" key="11">
    <source>
        <dbReference type="EMBL" id="EDO30650.1"/>
    </source>
</evidence>
<dbReference type="SUPFAM" id="SSF81321">
    <property type="entry name" value="Family A G protein-coupled receptor-like"/>
    <property type="match status" value="1"/>
</dbReference>
<dbReference type="eggNOG" id="ENOG502S3T9">
    <property type="taxonomic scope" value="Eukaryota"/>
</dbReference>
<name>A7T060_NEMVE</name>
<evidence type="ECO:0000256" key="9">
    <source>
        <dbReference type="SAM" id="Phobius"/>
    </source>
</evidence>
<evidence type="ECO:0000259" key="10">
    <source>
        <dbReference type="PROSITE" id="PS50262"/>
    </source>
</evidence>
<dbReference type="GO" id="GO:0005886">
    <property type="term" value="C:plasma membrane"/>
    <property type="evidence" value="ECO:0000318"/>
    <property type="project" value="GO_Central"/>
</dbReference>
<evidence type="ECO:0000256" key="2">
    <source>
        <dbReference type="ARBA" id="ARBA00022692"/>
    </source>
</evidence>
<keyword evidence="2 8" id="KW-0812">Transmembrane</keyword>
<keyword evidence="3 9" id="KW-1133">Transmembrane helix</keyword>
<dbReference type="InterPro" id="IPR050125">
    <property type="entry name" value="GPCR_opsins"/>
</dbReference>
<comment type="subcellular location">
    <subcellularLocation>
        <location evidence="1">Membrane</location>
        <topology evidence="1">Multi-pass membrane protein</topology>
    </subcellularLocation>
</comment>
<dbReference type="Pfam" id="PF00001">
    <property type="entry name" value="7tm_1"/>
    <property type="match status" value="1"/>
</dbReference>
<dbReference type="KEGG" id="nve:5501466"/>
<keyword evidence="12" id="KW-1185">Reference proteome</keyword>
<dbReference type="GO" id="GO:0007186">
    <property type="term" value="P:G protein-coupled receptor signaling pathway"/>
    <property type="evidence" value="ECO:0000318"/>
    <property type="project" value="GO_Central"/>
</dbReference>
<dbReference type="STRING" id="45351.A7T060"/>
<dbReference type="CDD" id="cd00637">
    <property type="entry name" value="7tm_classA_rhodopsin-like"/>
    <property type="match status" value="1"/>
</dbReference>
<evidence type="ECO:0000256" key="3">
    <source>
        <dbReference type="ARBA" id="ARBA00022989"/>
    </source>
</evidence>
<dbReference type="PROSITE" id="PS00237">
    <property type="entry name" value="G_PROTEIN_RECEP_F1_1"/>
    <property type="match status" value="1"/>
</dbReference>
<dbReference type="GO" id="GO:0007602">
    <property type="term" value="P:phototransduction"/>
    <property type="evidence" value="ECO:0000318"/>
    <property type="project" value="GO_Central"/>
</dbReference>
<feature type="domain" description="G-protein coupled receptors family 1 profile" evidence="10">
    <location>
        <begin position="14"/>
        <end position="268"/>
    </location>
</feature>
<feature type="transmembrane region" description="Helical" evidence="9">
    <location>
        <begin position="249"/>
        <end position="269"/>
    </location>
</feature>
<dbReference type="PhylomeDB" id="A7T060"/>
<evidence type="ECO:0000256" key="6">
    <source>
        <dbReference type="ARBA" id="ARBA00023170"/>
    </source>
</evidence>
<dbReference type="Gene3D" id="1.20.1070.10">
    <property type="entry name" value="Rhodopsin 7-helix transmembrane proteins"/>
    <property type="match status" value="1"/>
</dbReference>